<dbReference type="SUPFAM" id="SSF142433">
    <property type="entry name" value="CinA-like"/>
    <property type="match status" value="1"/>
</dbReference>
<evidence type="ECO:0000259" key="1">
    <source>
        <dbReference type="Pfam" id="PF02464"/>
    </source>
</evidence>
<dbReference type="STRING" id="267212.GCA_001063965_00541"/>
<dbReference type="OrthoDB" id="9801454at2"/>
<evidence type="ECO:0000313" key="2">
    <source>
        <dbReference type="EMBL" id="EGF06498.1"/>
    </source>
</evidence>
<proteinExistence type="predicted"/>
<dbReference type="InterPro" id="IPR036653">
    <property type="entry name" value="CinA-like_C"/>
</dbReference>
<dbReference type="Gene3D" id="3.90.950.20">
    <property type="entry name" value="CinA-like"/>
    <property type="match status" value="1"/>
</dbReference>
<dbReference type="AlphaFoldDB" id="F2BGM5"/>
<dbReference type="Proteomes" id="UP000004105">
    <property type="component" value="Unassembled WGS sequence"/>
</dbReference>
<accession>F2BGM5</accession>
<dbReference type="HOGENOM" id="CLU_030805_1_1_4"/>
<keyword evidence="3" id="KW-1185">Reference proteome</keyword>
<gene>
    <name evidence="2" type="primary">cinA</name>
    <name evidence="2" type="ORF">HMPREF9123_2882</name>
</gene>
<protein>
    <submittedName>
        <fullName evidence="2">Competence/damage-inducible protein CinA</fullName>
    </submittedName>
</protein>
<reference evidence="2 3" key="1">
    <citation type="submission" date="2011-02" db="EMBL/GenBank/DDBJ databases">
        <authorList>
            <person name="Muzny D."/>
            <person name="Qin X."/>
            <person name="Deng J."/>
            <person name="Jiang H."/>
            <person name="Liu Y."/>
            <person name="Qu J."/>
            <person name="Song X.-Z."/>
            <person name="Zhang L."/>
            <person name="Thornton R."/>
            <person name="Coyle M."/>
            <person name="Francisco L."/>
            <person name="Jackson L."/>
            <person name="Javaid M."/>
            <person name="Korchina V."/>
            <person name="Kovar C."/>
            <person name="Mata R."/>
            <person name="Mathew T."/>
            <person name="Ngo R."/>
            <person name="Nguyen L."/>
            <person name="Nguyen N."/>
            <person name="Okwuonu G."/>
            <person name="Ongeri F."/>
            <person name="Pham C."/>
            <person name="Simmons D."/>
            <person name="Wilczek-Boney K."/>
            <person name="Hale W."/>
            <person name="Jakkamsetti A."/>
            <person name="Pham P."/>
            <person name="Ruth R."/>
            <person name="San Lucas F."/>
            <person name="Warren J."/>
            <person name="Zhang J."/>
            <person name="Zhao Z."/>
            <person name="Zhou C."/>
            <person name="Zhu D."/>
            <person name="Lee S."/>
            <person name="Bess C."/>
            <person name="Blankenburg K."/>
            <person name="Forbes L."/>
            <person name="Fu Q."/>
            <person name="Gubbala S."/>
            <person name="Hirani K."/>
            <person name="Jayaseelan J.C."/>
            <person name="Lara F."/>
            <person name="Munidasa M."/>
            <person name="Palculict T."/>
            <person name="Patil S."/>
            <person name="Pu L.-L."/>
            <person name="Saada N."/>
            <person name="Tang L."/>
            <person name="Weissenberger G."/>
            <person name="Zhu Y."/>
            <person name="Hemphill L."/>
            <person name="Shang Y."/>
            <person name="Youmans B."/>
            <person name="Ayvaz T."/>
            <person name="Ross M."/>
            <person name="Santibanez J."/>
            <person name="Aqrawi P."/>
            <person name="Gross S."/>
            <person name="Joshi V."/>
            <person name="Fowler G."/>
            <person name="Nazareth L."/>
            <person name="Reid J."/>
            <person name="Worley K."/>
            <person name="Petrosino J."/>
            <person name="Highlander S."/>
            <person name="Gibbs R."/>
        </authorList>
    </citation>
    <scope>NUCLEOTIDE SEQUENCE [LARGE SCALE GENOMIC DNA]</scope>
    <source>
        <strain evidence="2 3">ATCC BAA-1200</strain>
    </source>
</reference>
<name>F2BGM5_9NEIS</name>
<dbReference type="EMBL" id="AFAY01000055">
    <property type="protein sequence ID" value="EGF06498.1"/>
    <property type="molecule type" value="Genomic_DNA"/>
</dbReference>
<evidence type="ECO:0000313" key="3">
    <source>
        <dbReference type="Proteomes" id="UP000004105"/>
    </source>
</evidence>
<dbReference type="NCBIfam" id="TIGR00199">
    <property type="entry name" value="PncC_domain"/>
    <property type="match status" value="1"/>
</dbReference>
<sequence length="161" mass="16474">MNQILLRQAAAALAAGRLKITCAESCTGGLLAASFTELPGSSAWFETGFVTYSNEAKQRLLGVSAESLRREGAVSETVAREMASGACAAAAADYALAITGIAGPGGGSAEKPVGTVCFGLACREGASARTAHFCGTRSEIRRQAADFAIAWLAQTLAQRQG</sequence>
<comment type="caution">
    <text evidence="2">The sequence shown here is derived from an EMBL/GenBank/DDBJ whole genome shotgun (WGS) entry which is preliminary data.</text>
</comment>
<dbReference type="Pfam" id="PF02464">
    <property type="entry name" value="CinA"/>
    <property type="match status" value="1"/>
</dbReference>
<dbReference type="InterPro" id="IPR008136">
    <property type="entry name" value="CinA_C"/>
</dbReference>
<dbReference type="RefSeq" id="WP_007343886.1">
    <property type="nucleotide sequence ID" value="NZ_GL878494.1"/>
</dbReference>
<organism evidence="2 3">
    <name type="scientific">Neisseria bacilliformis ATCC BAA-1200</name>
    <dbReference type="NCBI Taxonomy" id="888742"/>
    <lineage>
        <taxon>Bacteria</taxon>
        <taxon>Pseudomonadati</taxon>
        <taxon>Pseudomonadota</taxon>
        <taxon>Betaproteobacteria</taxon>
        <taxon>Neisseriales</taxon>
        <taxon>Neisseriaceae</taxon>
        <taxon>Neisseria</taxon>
    </lineage>
</organism>
<feature type="domain" description="CinA C-terminal" evidence="1">
    <location>
        <begin position="6"/>
        <end position="156"/>
    </location>
</feature>